<comment type="caution">
    <text evidence="2">The sequence shown here is derived from an EMBL/GenBank/DDBJ whole genome shotgun (WGS) entry which is preliminary data.</text>
</comment>
<evidence type="ECO:0000256" key="1">
    <source>
        <dbReference type="SAM" id="MobiDB-lite"/>
    </source>
</evidence>
<dbReference type="RefSeq" id="XP_021882234.1">
    <property type="nucleotide sequence ID" value="XM_022028708.1"/>
</dbReference>
<dbReference type="AlphaFoldDB" id="A0A1Y2GQ73"/>
<keyword evidence="3" id="KW-1185">Reference proteome</keyword>
<name>A0A1Y2GQ73_9FUNG</name>
<evidence type="ECO:0000313" key="2">
    <source>
        <dbReference type="EMBL" id="ORZ19066.1"/>
    </source>
</evidence>
<feature type="compositionally biased region" description="Basic and acidic residues" evidence="1">
    <location>
        <begin position="76"/>
        <end position="110"/>
    </location>
</feature>
<dbReference type="EMBL" id="MCFF01000014">
    <property type="protein sequence ID" value="ORZ19066.1"/>
    <property type="molecule type" value="Genomic_DNA"/>
</dbReference>
<protein>
    <submittedName>
        <fullName evidence="2">Uncharacterized protein</fullName>
    </submittedName>
</protein>
<accession>A0A1Y2GQ73</accession>
<feature type="region of interest" description="Disordered" evidence="1">
    <location>
        <begin position="76"/>
        <end position="113"/>
    </location>
</feature>
<reference evidence="2 3" key="1">
    <citation type="submission" date="2016-07" db="EMBL/GenBank/DDBJ databases">
        <title>Pervasive Adenine N6-methylation of Active Genes in Fungi.</title>
        <authorList>
            <consortium name="DOE Joint Genome Institute"/>
            <person name="Mondo S.J."/>
            <person name="Dannebaum R.O."/>
            <person name="Kuo R.C."/>
            <person name="Labutti K."/>
            <person name="Haridas S."/>
            <person name="Kuo A."/>
            <person name="Salamov A."/>
            <person name="Ahrendt S.R."/>
            <person name="Lipzen A."/>
            <person name="Sullivan W."/>
            <person name="Andreopoulos W.B."/>
            <person name="Clum A."/>
            <person name="Lindquist E."/>
            <person name="Daum C."/>
            <person name="Ramamoorthy G.K."/>
            <person name="Gryganskyi A."/>
            <person name="Culley D."/>
            <person name="Magnuson J.K."/>
            <person name="James T.Y."/>
            <person name="O'Malley M.A."/>
            <person name="Stajich J.E."/>
            <person name="Spatafora J.W."/>
            <person name="Visel A."/>
            <person name="Grigoriev I.V."/>
        </authorList>
    </citation>
    <scope>NUCLEOTIDE SEQUENCE [LARGE SCALE GENOMIC DNA]</scope>
    <source>
        <strain evidence="2 3">NRRL 3116</strain>
    </source>
</reference>
<dbReference type="GeneID" id="33570551"/>
<dbReference type="Proteomes" id="UP000193648">
    <property type="component" value="Unassembled WGS sequence"/>
</dbReference>
<dbReference type="InParanoid" id="A0A1Y2GQ73"/>
<proteinExistence type="predicted"/>
<sequence>MVRTIRKRVEFELTLSESNSISVKFDSNSSNRSTGEATAKKTATLAQEASLYESATSFGVLKMKNTLMAATMPIDNDDKRKNFHEEEEPRGRKKTRGLDPRHSLTGEDHVSPSVRTLNGINEQRKRQQKDQVSGISFSLLPKSTMTPKIEDKMDMDMDMIVWWLLVYEGLVLNNIKLN</sequence>
<organism evidence="2 3">
    <name type="scientific">Lobosporangium transversale</name>
    <dbReference type="NCBI Taxonomy" id="64571"/>
    <lineage>
        <taxon>Eukaryota</taxon>
        <taxon>Fungi</taxon>
        <taxon>Fungi incertae sedis</taxon>
        <taxon>Mucoromycota</taxon>
        <taxon>Mortierellomycotina</taxon>
        <taxon>Mortierellomycetes</taxon>
        <taxon>Mortierellales</taxon>
        <taxon>Mortierellaceae</taxon>
        <taxon>Lobosporangium</taxon>
    </lineage>
</organism>
<evidence type="ECO:0000313" key="3">
    <source>
        <dbReference type="Proteomes" id="UP000193648"/>
    </source>
</evidence>
<gene>
    <name evidence="2" type="ORF">BCR41DRAFT_395206</name>
</gene>